<dbReference type="EMBL" id="OV696686">
    <property type="protein sequence ID" value="CAH1228434.1"/>
    <property type="molecule type" value="Genomic_DNA"/>
</dbReference>
<proteinExistence type="predicted"/>
<dbReference type="InterPro" id="IPR039861">
    <property type="entry name" value="IMPG"/>
</dbReference>
<keyword evidence="1" id="KW-1133">Transmembrane helix</keyword>
<protein>
    <submittedName>
        <fullName evidence="3">IMPG2 protein</fullName>
    </submittedName>
</protein>
<evidence type="ECO:0000313" key="4">
    <source>
        <dbReference type="Proteomes" id="UP000838412"/>
    </source>
</evidence>
<evidence type="ECO:0000259" key="2">
    <source>
        <dbReference type="PROSITE" id="PS00022"/>
    </source>
</evidence>
<dbReference type="PANTHER" id="PTHR12199:SF5">
    <property type="entry name" value="MUCIN-2-LIKE ISOFORM X1"/>
    <property type="match status" value="1"/>
</dbReference>
<keyword evidence="4" id="KW-1185">Reference proteome</keyword>
<feature type="domain" description="EGF-like" evidence="2">
    <location>
        <begin position="109"/>
        <end position="120"/>
    </location>
</feature>
<dbReference type="PROSITE" id="PS00022">
    <property type="entry name" value="EGF_1"/>
    <property type="match status" value="1"/>
</dbReference>
<dbReference type="Gene3D" id="2.10.25.10">
    <property type="entry name" value="Laminin"/>
    <property type="match status" value="1"/>
</dbReference>
<dbReference type="GO" id="GO:0007601">
    <property type="term" value="P:visual perception"/>
    <property type="evidence" value="ECO:0007669"/>
    <property type="project" value="InterPro"/>
</dbReference>
<gene>
    <name evidence="3" type="primary">IMPG2</name>
    <name evidence="3" type="ORF">BLAG_LOCUS656</name>
</gene>
<evidence type="ECO:0000256" key="1">
    <source>
        <dbReference type="SAM" id="Phobius"/>
    </source>
</evidence>
<feature type="transmembrane region" description="Helical" evidence="1">
    <location>
        <begin position="125"/>
        <end position="149"/>
    </location>
</feature>
<sequence>MPGFVAVEVVGFTKGSIVAEYNVKFSTNGQVSPQEVLNETRNNKDTIDPRWEISENAIQVLSVECGTVVCGINAVCESGNSGASRCVCTPGFCQNGGTCAMVEGEGAKCSCFVFYSGPNCTPDTVLIAVIAGVCAVAVVILLASICYCVRKRREEHRYRKRQRLPPVGRTNPAMESDYDLEIPFHERPAVKEVLNQPYDLAMSEVQNNDTNVSHHYQFTREQEQKSKNQEWRSKLERVDSKKDFHIRRAVYNPNGLNKMEGLRKNPLYQSGR</sequence>
<dbReference type="OrthoDB" id="9908153at2759"/>
<keyword evidence="1" id="KW-0472">Membrane</keyword>
<reference evidence="3" key="1">
    <citation type="submission" date="2022-01" db="EMBL/GenBank/DDBJ databases">
        <authorList>
            <person name="Braso-Vives M."/>
        </authorList>
    </citation>
    <scope>NUCLEOTIDE SEQUENCE</scope>
</reference>
<organism evidence="3 4">
    <name type="scientific">Branchiostoma lanceolatum</name>
    <name type="common">Common lancelet</name>
    <name type="synonym">Amphioxus lanceolatum</name>
    <dbReference type="NCBI Taxonomy" id="7740"/>
    <lineage>
        <taxon>Eukaryota</taxon>
        <taxon>Metazoa</taxon>
        <taxon>Chordata</taxon>
        <taxon>Cephalochordata</taxon>
        <taxon>Leptocardii</taxon>
        <taxon>Amphioxiformes</taxon>
        <taxon>Branchiostomatidae</taxon>
        <taxon>Branchiostoma</taxon>
    </lineage>
</organism>
<dbReference type="PANTHER" id="PTHR12199">
    <property type="entry name" value="INTERPHOTORECEPTOR MATRIX PROTEOGLYCAN"/>
    <property type="match status" value="1"/>
</dbReference>
<dbReference type="InterPro" id="IPR000742">
    <property type="entry name" value="EGF"/>
</dbReference>
<name>A0A8J9YI47_BRALA</name>
<dbReference type="AlphaFoldDB" id="A0A8J9YI47"/>
<dbReference type="Proteomes" id="UP000838412">
    <property type="component" value="Chromosome 1"/>
</dbReference>
<accession>A0A8J9YI47</accession>
<keyword evidence="1" id="KW-0812">Transmembrane</keyword>
<evidence type="ECO:0000313" key="3">
    <source>
        <dbReference type="EMBL" id="CAH1228434.1"/>
    </source>
</evidence>